<organism evidence="2 3">
    <name type="scientific">Neonectria magnoliae</name>
    <dbReference type="NCBI Taxonomy" id="2732573"/>
    <lineage>
        <taxon>Eukaryota</taxon>
        <taxon>Fungi</taxon>
        <taxon>Dikarya</taxon>
        <taxon>Ascomycota</taxon>
        <taxon>Pezizomycotina</taxon>
        <taxon>Sordariomycetes</taxon>
        <taxon>Hypocreomycetidae</taxon>
        <taxon>Hypocreales</taxon>
        <taxon>Nectriaceae</taxon>
        <taxon>Neonectria</taxon>
    </lineage>
</organism>
<sequence>MNLHSAAYMQIQWIEMVYNSTDNTSDDKRKRDVGRRPSQRDVGPQGKLVRREGDSDAGCKVVCSIDEAEEAGTNKMLWNSTAPRVLAGGSVEGDLGSLVTWVMGVLVFVHYGLV</sequence>
<comment type="caution">
    <text evidence="2">The sequence shown here is derived from an EMBL/GenBank/DDBJ whole genome shotgun (WGS) entry which is preliminary data.</text>
</comment>
<keyword evidence="3" id="KW-1185">Reference proteome</keyword>
<accession>A0ABR1I690</accession>
<protein>
    <submittedName>
        <fullName evidence="2">Uncharacterized protein</fullName>
    </submittedName>
</protein>
<proteinExistence type="predicted"/>
<evidence type="ECO:0000256" key="1">
    <source>
        <dbReference type="SAM" id="MobiDB-lite"/>
    </source>
</evidence>
<feature type="compositionally biased region" description="Basic and acidic residues" evidence="1">
    <location>
        <begin position="25"/>
        <end position="39"/>
    </location>
</feature>
<evidence type="ECO:0000313" key="3">
    <source>
        <dbReference type="Proteomes" id="UP001498421"/>
    </source>
</evidence>
<feature type="region of interest" description="Disordered" evidence="1">
    <location>
        <begin position="22"/>
        <end position="56"/>
    </location>
</feature>
<evidence type="ECO:0000313" key="2">
    <source>
        <dbReference type="EMBL" id="KAK7428510.1"/>
    </source>
</evidence>
<dbReference type="Proteomes" id="UP001498421">
    <property type="component" value="Unassembled WGS sequence"/>
</dbReference>
<reference evidence="2 3" key="1">
    <citation type="journal article" date="2025" name="Microbiol. Resour. Announc.">
        <title>Draft genome sequences for Neonectria magnoliae and Neonectria punicea, canker pathogens of Liriodendron tulipifera and Acer saccharum in West Virginia.</title>
        <authorList>
            <person name="Petronek H.M."/>
            <person name="Kasson M.T."/>
            <person name="Metheny A.M."/>
            <person name="Stauder C.M."/>
            <person name="Lovett B."/>
            <person name="Lynch S.C."/>
            <person name="Garnas J.R."/>
            <person name="Kasson L.R."/>
            <person name="Stajich J.E."/>
        </authorList>
    </citation>
    <scope>NUCLEOTIDE SEQUENCE [LARGE SCALE GENOMIC DNA]</scope>
    <source>
        <strain evidence="2 3">NRRL 64651</strain>
    </source>
</reference>
<name>A0ABR1I690_9HYPO</name>
<dbReference type="EMBL" id="JAZAVK010000040">
    <property type="protein sequence ID" value="KAK7428510.1"/>
    <property type="molecule type" value="Genomic_DNA"/>
</dbReference>
<gene>
    <name evidence="2" type="ORF">QQZ08_004948</name>
</gene>